<organism evidence="3 4">
    <name type="scientific">Cuscuta epithymum</name>
    <dbReference type="NCBI Taxonomy" id="186058"/>
    <lineage>
        <taxon>Eukaryota</taxon>
        <taxon>Viridiplantae</taxon>
        <taxon>Streptophyta</taxon>
        <taxon>Embryophyta</taxon>
        <taxon>Tracheophyta</taxon>
        <taxon>Spermatophyta</taxon>
        <taxon>Magnoliopsida</taxon>
        <taxon>eudicotyledons</taxon>
        <taxon>Gunneridae</taxon>
        <taxon>Pentapetalae</taxon>
        <taxon>asterids</taxon>
        <taxon>lamiids</taxon>
        <taxon>Solanales</taxon>
        <taxon>Convolvulaceae</taxon>
        <taxon>Cuscuteae</taxon>
        <taxon>Cuscuta</taxon>
        <taxon>Cuscuta subgen. Cuscuta</taxon>
    </lineage>
</organism>
<dbReference type="PANTHER" id="PTHR31414">
    <property type="entry name" value="TRANSMEMBRANE PROTEIN DDB_G0292058"/>
    <property type="match status" value="1"/>
</dbReference>
<sequence>MGFIPNHFFLLLLFPLSFLLFSSISFSDATPNIIRHFQDEQVYAFDGKRLMVGWKMMKITAETPIVNSTNLILAAERTHRRDPTDNFRYYIGGWNPSNPHYLFSACYASLGPFLVAVLWFIVFALWLFCMCMCCCCGSRHTYGYSQTAYTLSLTFLVLFTLAVIVGSVLTCVAQARFETSVGNLISYILHRADTVAISLMDLFNNILAAKDVGIQNIILPEKQRNDVEQIQNKINGVYHSFCDITTKNGNGIISWLNPLKLILTTIAAIMIVVALLGLVFSVTGVECLVYSLAMVGWIIVTITFIMSGIFLLVNNLVGDTCTAMNEWTQNPTADSIIENIVPNVDNHITRQILSATKDVTYGVIEVANTCISNVSNANGASNTSVLYYNQSGPLVPFLCNPYNKDGTDRQCAPNEVNFKNASQVWEKHVCHVSFTGSCDTPGRLTPTGYKQIITLVNVSSGLYDGIPFVIELMNGTFLTKTLFDLSKDFCSGLEEYSEWVYFGLITSSTMLMLLLVQWIIYSKQRKRRAYTKKIDAILYWKQVSC</sequence>
<feature type="transmembrane region" description="Helical" evidence="1">
    <location>
        <begin position="499"/>
        <end position="521"/>
    </location>
</feature>
<feature type="transmembrane region" description="Helical" evidence="1">
    <location>
        <begin position="261"/>
        <end position="280"/>
    </location>
</feature>
<gene>
    <name evidence="3" type="ORF">CEPIT_LOCUS38921</name>
</gene>
<evidence type="ECO:0000313" key="4">
    <source>
        <dbReference type="Proteomes" id="UP001152523"/>
    </source>
</evidence>
<keyword evidence="4" id="KW-1185">Reference proteome</keyword>
<evidence type="ECO:0000313" key="3">
    <source>
        <dbReference type="EMBL" id="CAH9141168.1"/>
    </source>
</evidence>
<name>A0AAV0G0S5_9ASTE</name>
<comment type="caution">
    <text evidence="3">The sequence shown here is derived from an EMBL/GenBank/DDBJ whole genome shotgun (WGS) entry which is preliminary data.</text>
</comment>
<keyword evidence="1" id="KW-1133">Transmembrane helix</keyword>
<accession>A0AAV0G0S5</accession>
<evidence type="ECO:0000256" key="1">
    <source>
        <dbReference type="SAM" id="Phobius"/>
    </source>
</evidence>
<dbReference type="GO" id="GO:0009506">
    <property type="term" value="C:plasmodesma"/>
    <property type="evidence" value="ECO:0007669"/>
    <property type="project" value="TreeGrafter"/>
</dbReference>
<feature type="chain" id="PRO_5043336823" evidence="2">
    <location>
        <begin position="30"/>
        <end position="545"/>
    </location>
</feature>
<feature type="transmembrane region" description="Helical" evidence="1">
    <location>
        <begin position="287"/>
        <end position="313"/>
    </location>
</feature>
<feature type="transmembrane region" description="Helical" evidence="1">
    <location>
        <begin position="113"/>
        <end position="136"/>
    </location>
</feature>
<dbReference type="AlphaFoldDB" id="A0AAV0G0S5"/>
<feature type="transmembrane region" description="Helical" evidence="1">
    <location>
        <begin position="148"/>
        <end position="175"/>
    </location>
</feature>
<reference evidence="3" key="1">
    <citation type="submission" date="2022-07" db="EMBL/GenBank/DDBJ databases">
        <authorList>
            <person name="Macas J."/>
            <person name="Novak P."/>
            <person name="Neumann P."/>
        </authorList>
    </citation>
    <scope>NUCLEOTIDE SEQUENCE</scope>
</reference>
<dbReference type="InterPro" id="IPR040283">
    <property type="entry name" value="DDB_G0292058-like"/>
</dbReference>
<keyword evidence="1" id="KW-0472">Membrane</keyword>
<dbReference type="PANTHER" id="PTHR31414:SF15">
    <property type="entry name" value="PLASMA MEMBRANE FUSION PROTEIN"/>
    <property type="match status" value="1"/>
</dbReference>
<protein>
    <submittedName>
        <fullName evidence="3">Uncharacterized protein</fullName>
    </submittedName>
</protein>
<dbReference type="GO" id="GO:0005886">
    <property type="term" value="C:plasma membrane"/>
    <property type="evidence" value="ECO:0007669"/>
    <property type="project" value="TreeGrafter"/>
</dbReference>
<proteinExistence type="predicted"/>
<evidence type="ECO:0000256" key="2">
    <source>
        <dbReference type="SAM" id="SignalP"/>
    </source>
</evidence>
<keyword evidence="2" id="KW-0732">Signal</keyword>
<keyword evidence="1" id="KW-0812">Transmembrane</keyword>
<dbReference type="Proteomes" id="UP001152523">
    <property type="component" value="Unassembled WGS sequence"/>
</dbReference>
<feature type="signal peptide" evidence="2">
    <location>
        <begin position="1"/>
        <end position="29"/>
    </location>
</feature>
<dbReference type="EMBL" id="CAMAPF010001028">
    <property type="protein sequence ID" value="CAH9141168.1"/>
    <property type="molecule type" value="Genomic_DNA"/>
</dbReference>